<comment type="similarity">
    <text evidence="4">Belongs to the alkaline phosphatase family.</text>
</comment>
<feature type="binding site" evidence="3">
    <location>
        <position position="440"/>
    </location>
    <ligand>
        <name>Mg(2+)</name>
        <dbReference type="ChEBI" id="CHEBI:18420"/>
    </ligand>
</feature>
<name>A0A072PU98_9EURO</name>
<dbReference type="GO" id="GO:0004035">
    <property type="term" value="F:alkaline phosphatase activity"/>
    <property type="evidence" value="ECO:0007669"/>
    <property type="project" value="UniProtKB-EC"/>
</dbReference>
<dbReference type="Pfam" id="PF00245">
    <property type="entry name" value="Alk_phosphatase"/>
    <property type="match status" value="1"/>
</dbReference>
<keyword evidence="3" id="KW-0460">Magnesium</keyword>
<dbReference type="InterPro" id="IPR017850">
    <property type="entry name" value="Alkaline_phosphatase_core_sf"/>
</dbReference>
<dbReference type="GO" id="GO:0046872">
    <property type="term" value="F:metal ion binding"/>
    <property type="evidence" value="ECO:0007669"/>
    <property type="project" value="UniProtKB-KW"/>
</dbReference>
<dbReference type="AlphaFoldDB" id="A0A072PU98"/>
<evidence type="ECO:0000256" key="3">
    <source>
        <dbReference type="PIRSR" id="PIRSR601952-2"/>
    </source>
</evidence>
<feature type="binding site" evidence="3">
    <location>
        <position position="449"/>
    </location>
    <ligand>
        <name>Zn(2+)</name>
        <dbReference type="ChEBI" id="CHEBI:29105"/>
        <label>2</label>
    </ligand>
</feature>
<keyword evidence="8" id="KW-1185">Reference proteome</keyword>
<feature type="binding site" evidence="3">
    <location>
        <position position="285"/>
    </location>
    <ligand>
        <name>Mg(2+)</name>
        <dbReference type="ChEBI" id="CHEBI:18420"/>
    </ligand>
</feature>
<feature type="binding site" evidence="3">
    <location>
        <position position="177"/>
    </location>
    <ligand>
        <name>Mg(2+)</name>
        <dbReference type="ChEBI" id="CHEBI:18420"/>
    </ligand>
</feature>
<reference evidence="7 8" key="1">
    <citation type="submission" date="2013-03" db="EMBL/GenBank/DDBJ databases">
        <title>The Genome Sequence of Exophiala aquamarina CBS 119918.</title>
        <authorList>
            <consortium name="The Broad Institute Genomics Platform"/>
            <person name="Cuomo C."/>
            <person name="de Hoog S."/>
            <person name="Gorbushina A."/>
            <person name="Walker B."/>
            <person name="Young S.K."/>
            <person name="Zeng Q."/>
            <person name="Gargeya S."/>
            <person name="Fitzgerald M."/>
            <person name="Haas B."/>
            <person name="Abouelleil A."/>
            <person name="Allen A.W."/>
            <person name="Alvarado L."/>
            <person name="Arachchi H.M."/>
            <person name="Berlin A.M."/>
            <person name="Chapman S.B."/>
            <person name="Gainer-Dewar J."/>
            <person name="Goldberg J."/>
            <person name="Griggs A."/>
            <person name="Gujja S."/>
            <person name="Hansen M."/>
            <person name="Howarth C."/>
            <person name="Imamovic A."/>
            <person name="Ireland A."/>
            <person name="Larimer J."/>
            <person name="McCowan C."/>
            <person name="Murphy C."/>
            <person name="Pearson M."/>
            <person name="Poon T.W."/>
            <person name="Priest M."/>
            <person name="Roberts A."/>
            <person name="Saif S."/>
            <person name="Shea T."/>
            <person name="Sisk P."/>
            <person name="Sykes S."/>
            <person name="Wortman J."/>
            <person name="Nusbaum C."/>
            <person name="Birren B."/>
        </authorList>
    </citation>
    <scope>NUCLEOTIDE SEQUENCE [LARGE SCALE GENOMIC DNA]</scope>
    <source>
        <strain evidence="7 8">CBS 119918</strain>
    </source>
</reference>
<sequence>MRTNIALKAALAVGAFCAHCVAQTFRRLDSCPTLGCILPPDQADFLPGQFFDIRVEVHAPQNGSERVPYANPDANFTLTIEKEGGSASPAASFFKVSEPKLEQWNFTWYEDLFAEAAKTPSLVKVAAKAYRKVAIYEPGQYIAKLEYQNGSTTYANWTVRDIAPQRRAKNVVMFIGDGMTTNMITAARLLGHQTINGKYQSSMALDKFPVLGHQMTHSLDTFITDSANSATALYTGHKSTVNALGVYVDSSKNVFDDPKVETIAEIFHRIRGGGVGIVSTAFIADATPAALTAHTRDRGQYGAVIDSFLNGITNFTWTNWTGPDVLFGGGAEQFYPNSKSFQGKDYYAEFAKKNYSVVLNNTAMQASSNSSKTLGIFSVSNMAKWLDRNVYPKNVDKPKTAPDGSNSSATDQPGLKEMTLKALEILHTRHSQEGFFLMSEAASIDKMMHVLDYDRALGELLELDDTVKATLSYLESIGELNDTLVLVTADHGHGFDVMGSVDTKFLNAQGNDRDKRGAIGTYEKSGLSQYLVANRSAPVGSDQNLVYAPGVHFPANWDPRYTLFQGLGANPDHRENYQVHKSGPRIPALNITGFDSEDFFVNYVDAVTGFLINGTLPVDADQGVHSLTDVPVFTRGPCQEQFGGVYGNIDIFYGLADCLGLSQTKAP</sequence>
<dbReference type="SMART" id="SM00098">
    <property type="entry name" value="alkPPc"/>
    <property type="match status" value="1"/>
</dbReference>
<dbReference type="SUPFAM" id="SSF53649">
    <property type="entry name" value="Alkaline phosphatase-like"/>
    <property type="match status" value="1"/>
</dbReference>
<keyword evidence="3" id="KW-0862">Zinc</keyword>
<feature type="chain" id="PRO_5001683745" description="alkaline phosphatase" evidence="6">
    <location>
        <begin position="23"/>
        <end position="667"/>
    </location>
</feature>
<comment type="cofactor">
    <cofactor evidence="3">
        <name>Zn(2+)</name>
        <dbReference type="ChEBI" id="CHEBI:29105"/>
    </cofactor>
    <text evidence="3">Binds 2 Zn(2+) ions.</text>
</comment>
<dbReference type="STRING" id="1182545.A0A072PU98"/>
<feature type="signal peptide" evidence="6">
    <location>
        <begin position="1"/>
        <end position="22"/>
    </location>
</feature>
<feature type="binding site" evidence="3">
    <location>
        <position position="625"/>
    </location>
    <ligand>
        <name>Zn(2+)</name>
        <dbReference type="ChEBI" id="CHEBI:29105"/>
        <label>2</label>
    </ligand>
</feature>
<dbReference type="PRINTS" id="PR00113">
    <property type="entry name" value="ALKPHPHTASE"/>
</dbReference>
<evidence type="ECO:0000256" key="4">
    <source>
        <dbReference type="RuleBase" id="RU003946"/>
    </source>
</evidence>
<proteinExistence type="inferred from homology"/>
<feature type="binding site" evidence="3">
    <location>
        <position position="445"/>
    </location>
    <ligand>
        <name>Zn(2+)</name>
        <dbReference type="ChEBI" id="CHEBI:29105"/>
        <label>2</label>
    </ligand>
</feature>
<dbReference type="EMBL" id="AMGV01000001">
    <property type="protein sequence ID" value="KEF63674.1"/>
    <property type="molecule type" value="Genomic_DNA"/>
</dbReference>
<dbReference type="OrthoDB" id="5818554at2759"/>
<feature type="region of interest" description="Disordered" evidence="5">
    <location>
        <begin position="394"/>
        <end position="413"/>
    </location>
</feature>
<keyword evidence="3" id="KW-0479">Metal-binding</keyword>
<dbReference type="Proteomes" id="UP000027920">
    <property type="component" value="Unassembled WGS sequence"/>
</dbReference>
<evidence type="ECO:0000313" key="8">
    <source>
        <dbReference type="Proteomes" id="UP000027920"/>
    </source>
</evidence>
<evidence type="ECO:0000313" key="7">
    <source>
        <dbReference type="EMBL" id="KEF63674.1"/>
    </source>
</evidence>
<protein>
    <recommendedName>
        <fullName evidence="1">alkaline phosphatase</fullName>
        <ecNumber evidence="1">3.1.3.1</ecNumber>
    </recommendedName>
</protein>
<organism evidence="7 8">
    <name type="scientific">Exophiala aquamarina CBS 119918</name>
    <dbReference type="NCBI Taxonomy" id="1182545"/>
    <lineage>
        <taxon>Eukaryota</taxon>
        <taxon>Fungi</taxon>
        <taxon>Dikarya</taxon>
        <taxon>Ascomycota</taxon>
        <taxon>Pezizomycotina</taxon>
        <taxon>Eurotiomycetes</taxon>
        <taxon>Chaetothyriomycetidae</taxon>
        <taxon>Chaetothyriales</taxon>
        <taxon>Herpotrichiellaceae</taxon>
        <taxon>Exophiala</taxon>
    </lineage>
</organism>
<accession>A0A072PU98</accession>
<evidence type="ECO:0000256" key="2">
    <source>
        <dbReference type="PIRSR" id="PIRSR601952-1"/>
    </source>
</evidence>
<feature type="binding site" evidence="3">
    <location>
        <position position="491"/>
    </location>
    <ligand>
        <name>Zn(2+)</name>
        <dbReference type="ChEBI" id="CHEBI:29105"/>
        <label>2</label>
    </ligand>
</feature>
<evidence type="ECO:0000256" key="1">
    <source>
        <dbReference type="ARBA" id="ARBA00012647"/>
    </source>
</evidence>
<comment type="cofactor">
    <cofactor evidence="3">
        <name>Mg(2+)</name>
        <dbReference type="ChEBI" id="CHEBI:18420"/>
    </cofactor>
    <text evidence="3">Binds 1 Mg(2+) ion.</text>
</comment>
<dbReference type="EC" id="3.1.3.1" evidence="1"/>
<dbReference type="VEuPathDB" id="FungiDB:A1O9_01652"/>
<evidence type="ECO:0000256" key="6">
    <source>
        <dbReference type="SAM" id="SignalP"/>
    </source>
</evidence>
<dbReference type="RefSeq" id="XP_013266264.1">
    <property type="nucleotide sequence ID" value="XM_013410810.1"/>
</dbReference>
<dbReference type="PANTHER" id="PTHR11596">
    <property type="entry name" value="ALKALINE PHOSPHATASE"/>
    <property type="match status" value="1"/>
</dbReference>
<gene>
    <name evidence="7" type="ORF">A1O9_01652</name>
</gene>
<keyword evidence="6" id="KW-0732">Signal</keyword>
<comment type="caution">
    <text evidence="7">The sequence shown here is derived from an EMBL/GenBank/DDBJ whole genome shotgun (WGS) entry which is preliminary data.</text>
</comment>
<dbReference type="CDD" id="cd16012">
    <property type="entry name" value="ALP"/>
    <property type="match status" value="1"/>
</dbReference>
<dbReference type="GeneID" id="25276598"/>
<dbReference type="PANTHER" id="PTHR11596:SF72">
    <property type="entry name" value="ALKALINE PHOSPHATASE"/>
    <property type="match status" value="1"/>
</dbReference>
<dbReference type="HOGENOM" id="CLU_008539_3_0_1"/>
<dbReference type="Gene3D" id="3.40.720.10">
    <property type="entry name" value="Alkaline Phosphatase, subunit A"/>
    <property type="match status" value="1"/>
</dbReference>
<feature type="binding site" evidence="3">
    <location>
        <position position="490"/>
    </location>
    <ligand>
        <name>Zn(2+)</name>
        <dbReference type="ChEBI" id="CHEBI:29105"/>
        <label>2</label>
    </ligand>
</feature>
<evidence type="ECO:0000256" key="5">
    <source>
        <dbReference type="SAM" id="MobiDB-lite"/>
    </source>
</evidence>
<feature type="binding site" evidence="3">
    <location>
        <position position="287"/>
    </location>
    <ligand>
        <name>Mg(2+)</name>
        <dbReference type="ChEBI" id="CHEBI:18420"/>
    </ligand>
</feature>
<dbReference type="InterPro" id="IPR001952">
    <property type="entry name" value="Alkaline_phosphatase"/>
</dbReference>
<feature type="active site" description="Phosphoserine intermediate" evidence="2">
    <location>
        <position position="226"/>
    </location>
</feature>